<dbReference type="InterPro" id="IPR029062">
    <property type="entry name" value="Class_I_gatase-like"/>
</dbReference>
<dbReference type="InterPro" id="IPR050472">
    <property type="entry name" value="Anth_synth/Amidotransfase"/>
</dbReference>
<organism evidence="3 4">
    <name type="scientific">Algoriphagus faecimaris</name>
    <dbReference type="NCBI Taxonomy" id="686796"/>
    <lineage>
        <taxon>Bacteria</taxon>
        <taxon>Pseudomonadati</taxon>
        <taxon>Bacteroidota</taxon>
        <taxon>Cytophagia</taxon>
        <taxon>Cytophagales</taxon>
        <taxon>Cyclobacteriaceae</taxon>
        <taxon>Algoriphagus</taxon>
    </lineage>
</organism>
<dbReference type="PRINTS" id="PR00099">
    <property type="entry name" value="CPSGATASE"/>
</dbReference>
<dbReference type="GO" id="GO:0005829">
    <property type="term" value="C:cytosol"/>
    <property type="evidence" value="ECO:0007669"/>
    <property type="project" value="TreeGrafter"/>
</dbReference>
<dbReference type="Pfam" id="PF00117">
    <property type="entry name" value="GATase"/>
    <property type="match status" value="1"/>
</dbReference>
<dbReference type="CDD" id="cd01743">
    <property type="entry name" value="GATase1_Anthranilate_Synthase"/>
    <property type="match status" value="1"/>
</dbReference>
<dbReference type="OrthoDB" id="9786812at2"/>
<dbReference type="PROSITE" id="PS51273">
    <property type="entry name" value="GATASE_TYPE_1"/>
    <property type="match status" value="1"/>
</dbReference>
<evidence type="ECO:0000313" key="4">
    <source>
        <dbReference type="Proteomes" id="UP000199060"/>
    </source>
</evidence>
<accession>A0A1G6WQR2</accession>
<dbReference type="PRINTS" id="PR00097">
    <property type="entry name" value="ANTSNTHASEII"/>
</dbReference>
<evidence type="ECO:0000259" key="2">
    <source>
        <dbReference type="Pfam" id="PF00117"/>
    </source>
</evidence>
<evidence type="ECO:0000313" key="3">
    <source>
        <dbReference type="EMBL" id="SDD67385.1"/>
    </source>
</evidence>
<dbReference type="GO" id="GO:0000162">
    <property type="term" value="P:L-tryptophan biosynthetic process"/>
    <property type="evidence" value="ECO:0007669"/>
    <property type="project" value="TreeGrafter"/>
</dbReference>
<dbReference type="NCBIfam" id="TIGR00566">
    <property type="entry name" value="trpG_papA"/>
    <property type="match status" value="1"/>
</dbReference>
<feature type="domain" description="Glutamine amidotransferase" evidence="2">
    <location>
        <begin position="3"/>
        <end position="183"/>
    </location>
</feature>
<reference evidence="4" key="1">
    <citation type="submission" date="2016-10" db="EMBL/GenBank/DDBJ databases">
        <authorList>
            <person name="Varghese N."/>
            <person name="Submissions S."/>
        </authorList>
    </citation>
    <scope>NUCLEOTIDE SEQUENCE [LARGE SCALE GENOMIC DNA]</scope>
    <source>
        <strain evidence="4">DSM 23095</strain>
    </source>
</reference>
<dbReference type="AlphaFoldDB" id="A0A1G6WQR2"/>
<dbReference type="GO" id="GO:0004049">
    <property type="term" value="F:anthranilate synthase activity"/>
    <property type="evidence" value="ECO:0007669"/>
    <property type="project" value="TreeGrafter"/>
</dbReference>
<dbReference type="STRING" id="686796.SAMN04488104_104612"/>
<dbReference type="Gene3D" id="3.40.50.880">
    <property type="match status" value="1"/>
</dbReference>
<dbReference type="PANTHER" id="PTHR43418">
    <property type="entry name" value="MULTIFUNCTIONAL TRYPTOPHAN BIOSYNTHESIS PROTEIN-RELATED"/>
    <property type="match status" value="1"/>
</dbReference>
<dbReference type="PRINTS" id="PR00096">
    <property type="entry name" value="GATASE"/>
</dbReference>
<dbReference type="RefSeq" id="WP_087941028.1">
    <property type="nucleotide sequence ID" value="NZ_FNAC01000046.1"/>
</dbReference>
<dbReference type="InterPro" id="IPR006221">
    <property type="entry name" value="TrpG/PapA_dom"/>
</dbReference>
<dbReference type="PANTHER" id="PTHR43418:SF4">
    <property type="entry name" value="MULTIFUNCTIONAL TRYPTOPHAN BIOSYNTHESIS PROTEIN"/>
    <property type="match status" value="1"/>
</dbReference>
<dbReference type="InterPro" id="IPR017926">
    <property type="entry name" value="GATASE"/>
</dbReference>
<evidence type="ECO:0000256" key="1">
    <source>
        <dbReference type="ARBA" id="ARBA00022962"/>
    </source>
</evidence>
<keyword evidence="1" id="KW-0315">Glutamine amidotransferase</keyword>
<dbReference type="EMBL" id="FNAC01000046">
    <property type="protein sequence ID" value="SDD67385.1"/>
    <property type="molecule type" value="Genomic_DNA"/>
</dbReference>
<sequence length="200" mass="22613">MLLLIDNFDSFSHILADLIRQTGEELQIVQNDSDPETLSQFEFKGLILSPGPGIPIQSGNLMKILDRYHQEVPILGVCLGHQAIGEFFGAKLIKNHRPTHGKVHKVHRVQNHPVLNEIPATYSVTRYHSLQLTGLPDCLSPILETPEGEIMGLVHRELPILGIQYHPEALLTEYGLQLIQNWLDWSSIRSVQSRSTKELY</sequence>
<keyword evidence="4" id="KW-1185">Reference proteome</keyword>
<dbReference type="SUPFAM" id="SSF52317">
    <property type="entry name" value="Class I glutamine amidotransferase-like"/>
    <property type="match status" value="1"/>
</dbReference>
<gene>
    <name evidence="3" type="ORF">SAMN04488104_104612</name>
</gene>
<name>A0A1G6WQR2_9BACT</name>
<protein>
    <submittedName>
        <fullName evidence="3">Anthranilate synthase component 2</fullName>
    </submittedName>
</protein>
<proteinExistence type="predicted"/>
<dbReference type="Proteomes" id="UP000199060">
    <property type="component" value="Unassembled WGS sequence"/>
</dbReference>